<name>A0A6H5GQ00_9HEMI</name>
<accession>A0A6H5GQ00</accession>
<gene>
    <name evidence="1" type="ORF">NTEN_LOCUS10495</name>
</gene>
<evidence type="ECO:0000313" key="2">
    <source>
        <dbReference type="Proteomes" id="UP000479000"/>
    </source>
</evidence>
<proteinExistence type="predicted"/>
<dbReference type="EMBL" id="CADCXU010015764">
    <property type="protein sequence ID" value="CAB0005018.1"/>
    <property type="molecule type" value="Genomic_DNA"/>
</dbReference>
<reference evidence="1 2" key="1">
    <citation type="submission" date="2020-02" db="EMBL/GenBank/DDBJ databases">
        <authorList>
            <person name="Ferguson B K."/>
        </authorList>
    </citation>
    <scope>NUCLEOTIDE SEQUENCE [LARGE SCALE GENOMIC DNA]</scope>
</reference>
<evidence type="ECO:0000313" key="1">
    <source>
        <dbReference type="EMBL" id="CAB0005018.1"/>
    </source>
</evidence>
<organism evidence="1 2">
    <name type="scientific">Nesidiocoris tenuis</name>
    <dbReference type="NCBI Taxonomy" id="355587"/>
    <lineage>
        <taxon>Eukaryota</taxon>
        <taxon>Metazoa</taxon>
        <taxon>Ecdysozoa</taxon>
        <taxon>Arthropoda</taxon>
        <taxon>Hexapoda</taxon>
        <taxon>Insecta</taxon>
        <taxon>Pterygota</taxon>
        <taxon>Neoptera</taxon>
        <taxon>Paraneoptera</taxon>
        <taxon>Hemiptera</taxon>
        <taxon>Heteroptera</taxon>
        <taxon>Panheteroptera</taxon>
        <taxon>Cimicomorpha</taxon>
        <taxon>Miridae</taxon>
        <taxon>Dicyphina</taxon>
        <taxon>Nesidiocoris</taxon>
    </lineage>
</organism>
<sequence>MTVLAVVPLSEGSDISEEFKALPESGLGFELEFSVVEEPKVSISTFGKAVDVVCPVSSSAEETSSLSIVIVSFSTSTSDELPERCATIFVVRKKPALQSTLYFKQPALEASVES</sequence>
<feature type="non-terminal residue" evidence="1">
    <location>
        <position position="114"/>
    </location>
</feature>
<protein>
    <submittedName>
        <fullName evidence="1">Uncharacterized protein</fullName>
    </submittedName>
</protein>
<dbReference type="AlphaFoldDB" id="A0A6H5GQ00"/>
<dbReference type="Proteomes" id="UP000479000">
    <property type="component" value="Unassembled WGS sequence"/>
</dbReference>
<keyword evidence="2" id="KW-1185">Reference proteome</keyword>